<dbReference type="RefSeq" id="WP_130357084.1">
    <property type="nucleotide sequence ID" value="NZ_SGXC01000001.1"/>
</dbReference>
<dbReference type="Proteomes" id="UP000292445">
    <property type="component" value="Unassembled WGS sequence"/>
</dbReference>
<keyword evidence="1" id="KW-0812">Transmembrane</keyword>
<proteinExistence type="predicted"/>
<sequence>MSFLDRIAQPLERLPGMKKRAVRVATALVLLLVIAALLVLVATLVLPLLPARFWQVLALCLVAFAVLWWFASGAKRFSRRGFARKRIGDLGPGNPEDEKVALERMRAAIAQARQAIQRSPEIGKGRDPLYRIPWMLFVGDEQAGVDGLLRAANRVSPFPPPDPQPDGYWRWWFFKSMIAIETPPSAVCDASARVERGLWYQALMLLSTERDKLPLNGIVVCMGARTLLAGPDAVRPVAMRLRRLVDEALEHLQVQLPVYLVVTGLDRVPGYGAFAAAVPEQALAQAVGHRLSDTEEISAATGNRLEELYAPIVQRLHALRITALRSQATPAGRRAIYEFVEHVRALAPGLETLVGLMLEDNPFQRTPRWRGLFLTGSPPETAAGKSGAAGGFLDDLFTRFLPADQPLASPSFRGNAGKMAIAAVGVGAMLGLSAMLSYGFVNARQDDGKLLAQTQTACREPSDAVAAARIGWLARCGRTIEQLEVARAETGLGFGLRRADSDIERMKEQVLRDFSNLILAPYDQIIETDLARNQAGLEHLLAVSQRLRMLDHCRRQSDACQQEATTNLAFDQDARLFSPFVSGEQDARADREHAAALLTTYMGYLRWQQSATLDAEAQRLRALLARLLAAHTPRPEDVRAWADQRRDPIALTAFWLPPDRVVGVEAAAMPTVSAAFTRQAWREVLAPMLRTAVDAVPERKPVLETFRAQYFSEYFRAWGRFQARFFEGTRLWRPQLDAMGKRAGTAEDPYVLLAAATDRELQGLDLALPLGTRWTRTWARAKSDWLGAWRPLGGFLASAVAGMFGRWWGAEPVQPPAWLLAEIDTTERVLRPQRPDYARAYLRLRADASGQDAYDVAAELFRAKGAPPQPPAADYAALLSSVDKPGEQFAAVFKGDDLAAWSVVQGPSRLLLYLTVQRAGQFVQARWNESVVAALRGMPPKEQVDALYGEQGRLTAFVKDWLQPFITERERTPTRIAGIGLPLSPAYQGMVAAERRILSTQVNKPFLAGSFQFSQPTRMGAASEGPQGTVLEVVCRERTYLASTRAESLAEATAQVFWSPDSCIEARLHISLPVPPEAPAAAAPGAAPGAVPTPVPAAAPPPTLGPRLTLIYPGAEGFATLIADFRSGSHAFRLPDFRTSYGPIQWKELSARLAQQGFTEARVFMDVRPSDEMLRFLNARTEPVAALPTSILE</sequence>
<gene>
    <name evidence="3" type="ORF">EV675_1979</name>
</gene>
<reference evidence="3 4" key="1">
    <citation type="submission" date="2019-02" db="EMBL/GenBank/DDBJ databases">
        <title>Genomic Encyclopedia of Type Strains, Phase IV (KMG-IV): sequencing the most valuable type-strain genomes for metagenomic binning, comparative biology and taxonomic classification.</title>
        <authorList>
            <person name="Goeker M."/>
        </authorList>
    </citation>
    <scope>NUCLEOTIDE SEQUENCE [LARGE SCALE GENOMIC DNA]</scope>
    <source>
        <strain evidence="3 4">K24</strain>
    </source>
</reference>
<dbReference type="InterPro" id="IPR053156">
    <property type="entry name" value="T6SS_TssM-like"/>
</dbReference>
<dbReference type="PANTHER" id="PTHR36153">
    <property type="entry name" value="INNER MEMBRANE PROTEIN-RELATED"/>
    <property type="match status" value="1"/>
</dbReference>
<organism evidence="3 4">
    <name type="scientific">Pigmentiphaga kullae</name>
    <dbReference type="NCBI Taxonomy" id="151784"/>
    <lineage>
        <taxon>Bacteria</taxon>
        <taxon>Pseudomonadati</taxon>
        <taxon>Pseudomonadota</taxon>
        <taxon>Betaproteobacteria</taxon>
        <taxon>Burkholderiales</taxon>
        <taxon>Alcaligenaceae</taxon>
        <taxon>Pigmentiphaga</taxon>
    </lineage>
</organism>
<evidence type="ECO:0000313" key="3">
    <source>
        <dbReference type="EMBL" id="RZS85949.1"/>
    </source>
</evidence>
<evidence type="ECO:0000313" key="4">
    <source>
        <dbReference type="Proteomes" id="UP000292445"/>
    </source>
</evidence>
<evidence type="ECO:0000259" key="2">
    <source>
        <dbReference type="Pfam" id="PF14331"/>
    </source>
</evidence>
<feature type="domain" description="Type VI secretion system component TssM1 N-terminal" evidence="2">
    <location>
        <begin position="194"/>
        <end position="422"/>
    </location>
</feature>
<dbReference type="Pfam" id="PF14331">
    <property type="entry name" value="IcmF-related_N"/>
    <property type="match status" value="1"/>
</dbReference>
<protein>
    <submittedName>
        <fullName evidence="3">ImcF (Intracellular multiplication and macrophage-killing)-related protein</fullName>
    </submittedName>
</protein>
<keyword evidence="1" id="KW-0472">Membrane</keyword>
<evidence type="ECO:0000256" key="1">
    <source>
        <dbReference type="SAM" id="Phobius"/>
    </source>
</evidence>
<keyword evidence="1" id="KW-1133">Transmembrane helix</keyword>
<feature type="transmembrane region" description="Helical" evidence="1">
    <location>
        <begin position="419"/>
        <end position="441"/>
    </location>
</feature>
<accession>A0A4Q7NLI5</accession>
<dbReference type="EMBL" id="SGXC01000001">
    <property type="protein sequence ID" value="RZS85949.1"/>
    <property type="molecule type" value="Genomic_DNA"/>
</dbReference>
<keyword evidence="4" id="KW-1185">Reference proteome</keyword>
<dbReference type="InterPro" id="IPR025743">
    <property type="entry name" value="TssM1_N"/>
</dbReference>
<feature type="transmembrane region" description="Helical" evidence="1">
    <location>
        <begin position="21"/>
        <end position="46"/>
    </location>
</feature>
<dbReference type="AlphaFoldDB" id="A0A4Q7NLI5"/>
<dbReference type="PANTHER" id="PTHR36153:SF1">
    <property type="entry name" value="TYPE VI SECRETION SYSTEM COMPONENT TSSM1"/>
    <property type="match status" value="1"/>
</dbReference>
<feature type="transmembrane region" description="Helical" evidence="1">
    <location>
        <begin position="52"/>
        <end position="71"/>
    </location>
</feature>
<dbReference type="OrthoDB" id="9758229at2"/>
<name>A0A4Q7NLI5_9BURK</name>
<comment type="caution">
    <text evidence="3">The sequence shown here is derived from an EMBL/GenBank/DDBJ whole genome shotgun (WGS) entry which is preliminary data.</text>
</comment>